<accession>A0A0F9IEB9</accession>
<dbReference type="EMBL" id="LAZR01012633">
    <property type="protein sequence ID" value="KKM25822.1"/>
    <property type="molecule type" value="Genomic_DNA"/>
</dbReference>
<name>A0A0F9IEB9_9ZZZZ</name>
<sequence>MNNIRLKETGCISRSLLSEISISKKDAKIVTEKVIRLLIIGGFKIITTSFIREVVDAYLFKMGWKKFKVEL</sequence>
<protein>
    <submittedName>
        <fullName evidence="1">Uncharacterized protein</fullName>
    </submittedName>
</protein>
<gene>
    <name evidence="1" type="ORF">LCGC14_1591090</name>
</gene>
<proteinExistence type="predicted"/>
<evidence type="ECO:0000313" key="1">
    <source>
        <dbReference type="EMBL" id="KKM25822.1"/>
    </source>
</evidence>
<reference evidence="1" key="1">
    <citation type="journal article" date="2015" name="Nature">
        <title>Complex archaea that bridge the gap between prokaryotes and eukaryotes.</title>
        <authorList>
            <person name="Spang A."/>
            <person name="Saw J.H."/>
            <person name="Jorgensen S.L."/>
            <person name="Zaremba-Niedzwiedzka K."/>
            <person name="Martijn J."/>
            <person name="Lind A.E."/>
            <person name="van Eijk R."/>
            <person name="Schleper C."/>
            <person name="Guy L."/>
            <person name="Ettema T.J."/>
        </authorList>
    </citation>
    <scope>NUCLEOTIDE SEQUENCE</scope>
</reference>
<organism evidence="1">
    <name type="scientific">marine sediment metagenome</name>
    <dbReference type="NCBI Taxonomy" id="412755"/>
    <lineage>
        <taxon>unclassified sequences</taxon>
        <taxon>metagenomes</taxon>
        <taxon>ecological metagenomes</taxon>
    </lineage>
</organism>
<comment type="caution">
    <text evidence="1">The sequence shown here is derived from an EMBL/GenBank/DDBJ whole genome shotgun (WGS) entry which is preliminary data.</text>
</comment>
<dbReference type="AlphaFoldDB" id="A0A0F9IEB9"/>